<organism evidence="2 3">
    <name type="scientific">Heracleum sosnowskyi</name>
    <dbReference type="NCBI Taxonomy" id="360622"/>
    <lineage>
        <taxon>Eukaryota</taxon>
        <taxon>Viridiplantae</taxon>
        <taxon>Streptophyta</taxon>
        <taxon>Embryophyta</taxon>
        <taxon>Tracheophyta</taxon>
        <taxon>Spermatophyta</taxon>
        <taxon>Magnoliopsida</taxon>
        <taxon>eudicotyledons</taxon>
        <taxon>Gunneridae</taxon>
        <taxon>Pentapetalae</taxon>
        <taxon>asterids</taxon>
        <taxon>campanulids</taxon>
        <taxon>Apiales</taxon>
        <taxon>Apiaceae</taxon>
        <taxon>Apioideae</taxon>
        <taxon>apioid superclade</taxon>
        <taxon>Tordylieae</taxon>
        <taxon>Tordyliinae</taxon>
        <taxon>Heracleum</taxon>
    </lineage>
</organism>
<keyword evidence="1" id="KW-0472">Membrane</keyword>
<protein>
    <submittedName>
        <fullName evidence="2">Uncharacterized protein</fullName>
    </submittedName>
</protein>
<proteinExistence type="predicted"/>
<keyword evidence="1" id="KW-0812">Transmembrane</keyword>
<reference evidence="2" key="2">
    <citation type="submission" date="2023-05" db="EMBL/GenBank/DDBJ databases">
        <authorList>
            <person name="Schelkunov M.I."/>
        </authorList>
    </citation>
    <scope>NUCLEOTIDE SEQUENCE</scope>
    <source>
        <strain evidence="2">Hsosn_3</strain>
        <tissue evidence="2">Leaf</tissue>
    </source>
</reference>
<dbReference type="EMBL" id="JAUIZM010000001">
    <property type="protein sequence ID" value="KAK1403033.1"/>
    <property type="molecule type" value="Genomic_DNA"/>
</dbReference>
<comment type="caution">
    <text evidence="2">The sequence shown here is derived from an EMBL/GenBank/DDBJ whole genome shotgun (WGS) entry which is preliminary data.</text>
</comment>
<sequence>MSVSMLLLYAATWTIVLMVIVAVASFSAEFAFVMAVLPPKSSLSKSCKAEGLIRIPVEVSGEVTCLPASMVRKSGLDVFVPIVCLALVVVGSASMLKAIGCTVDAAADYYDDNDETGQLI</sequence>
<gene>
    <name evidence="2" type="ORF">POM88_002638</name>
</gene>
<keyword evidence="1" id="KW-1133">Transmembrane helix</keyword>
<reference evidence="2" key="1">
    <citation type="submission" date="2023-02" db="EMBL/GenBank/DDBJ databases">
        <title>Genome of toxic invasive species Heracleum sosnowskyi carries increased number of genes despite the absence of recent whole-genome duplications.</title>
        <authorList>
            <person name="Schelkunov M."/>
            <person name="Shtratnikova V."/>
            <person name="Makarenko M."/>
            <person name="Klepikova A."/>
            <person name="Omelchenko D."/>
            <person name="Novikova G."/>
            <person name="Obukhova E."/>
            <person name="Bogdanov V."/>
            <person name="Penin A."/>
            <person name="Logacheva M."/>
        </authorList>
    </citation>
    <scope>NUCLEOTIDE SEQUENCE</scope>
    <source>
        <strain evidence="2">Hsosn_3</strain>
        <tissue evidence="2">Leaf</tissue>
    </source>
</reference>
<keyword evidence="3" id="KW-1185">Reference proteome</keyword>
<dbReference type="AlphaFoldDB" id="A0AAD8JH42"/>
<name>A0AAD8JH42_9APIA</name>
<evidence type="ECO:0000313" key="2">
    <source>
        <dbReference type="EMBL" id="KAK1403033.1"/>
    </source>
</evidence>
<dbReference type="Proteomes" id="UP001237642">
    <property type="component" value="Unassembled WGS sequence"/>
</dbReference>
<evidence type="ECO:0000256" key="1">
    <source>
        <dbReference type="SAM" id="Phobius"/>
    </source>
</evidence>
<dbReference type="PANTHER" id="PTHR34658">
    <property type="entry name" value="OS01G0151800 PROTEIN"/>
    <property type="match status" value="1"/>
</dbReference>
<accession>A0AAD8JH42</accession>
<feature type="transmembrane region" description="Helical" evidence="1">
    <location>
        <begin position="78"/>
        <end position="96"/>
    </location>
</feature>
<feature type="transmembrane region" description="Helical" evidence="1">
    <location>
        <begin position="6"/>
        <end position="37"/>
    </location>
</feature>
<evidence type="ECO:0000313" key="3">
    <source>
        <dbReference type="Proteomes" id="UP001237642"/>
    </source>
</evidence>
<dbReference type="PANTHER" id="PTHR34658:SF2">
    <property type="entry name" value="OS01G0151800 PROTEIN"/>
    <property type="match status" value="1"/>
</dbReference>